<proteinExistence type="predicted"/>
<evidence type="ECO:0000313" key="1">
    <source>
        <dbReference type="EMBL" id="MXQ86006.1"/>
    </source>
</evidence>
<accession>A0A6B0RD93</accession>
<dbReference type="EMBL" id="VBQZ03000029">
    <property type="protein sequence ID" value="MXQ86006.1"/>
    <property type="molecule type" value="Genomic_DNA"/>
</dbReference>
<evidence type="ECO:0000313" key="2">
    <source>
        <dbReference type="Proteomes" id="UP000322234"/>
    </source>
</evidence>
<comment type="caution">
    <text evidence="1">The sequence shown here is derived from an EMBL/GenBank/DDBJ whole genome shotgun (WGS) entry which is preliminary data.</text>
</comment>
<keyword evidence="2" id="KW-1185">Reference proteome</keyword>
<organism evidence="1 2">
    <name type="scientific">Bos mutus</name>
    <name type="common">wild yak</name>
    <dbReference type="NCBI Taxonomy" id="72004"/>
    <lineage>
        <taxon>Eukaryota</taxon>
        <taxon>Metazoa</taxon>
        <taxon>Chordata</taxon>
        <taxon>Craniata</taxon>
        <taxon>Vertebrata</taxon>
        <taxon>Euteleostomi</taxon>
        <taxon>Mammalia</taxon>
        <taxon>Eutheria</taxon>
        <taxon>Laurasiatheria</taxon>
        <taxon>Artiodactyla</taxon>
        <taxon>Ruminantia</taxon>
        <taxon>Pecora</taxon>
        <taxon>Bovidae</taxon>
        <taxon>Bovinae</taxon>
        <taxon>Bos</taxon>
    </lineage>
</organism>
<protein>
    <submittedName>
        <fullName evidence="1">Uncharacterized protein</fullName>
    </submittedName>
</protein>
<name>A0A6B0RD93_9CETA</name>
<dbReference type="Proteomes" id="UP000322234">
    <property type="component" value="Unassembled WGS sequence"/>
</dbReference>
<reference evidence="1" key="1">
    <citation type="submission" date="2019-10" db="EMBL/GenBank/DDBJ databases">
        <title>The sequence and de novo assembly of the wild yak genome.</title>
        <authorList>
            <person name="Liu Y."/>
        </authorList>
    </citation>
    <scope>NUCLEOTIDE SEQUENCE [LARGE SCALE GENOMIC DNA]</scope>
    <source>
        <strain evidence="1">WY2019</strain>
    </source>
</reference>
<sequence length="107" mass="11996">MTTGRHMDIRYICDSIYILTYMTTAHAVHTTSALLPYRVPEVSCAVNSATEESLRISDTKSNVIFEDCKQDTLNHTQNEKVKNISFPYLMNQIVSSYGEKGGEDKGA</sequence>
<gene>
    <name evidence="1" type="ORF">E5288_WYG010217</name>
</gene>
<dbReference type="AlphaFoldDB" id="A0A6B0RD93"/>